<dbReference type="EMBL" id="GGEC01089120">
    <property type="protein sequence ID" value="MBX69604.1"/>
    <property type="molecule type" value="Transcribed_RNA"/>
</dbReference>
<evidence type="ECO:0000313" key="1">
    <source>
        <dbReference type="EMBL" id="MBX69604.1"/>
    </source>
</evidence>
<proteinExistence type="predicted"/>
<dbReference type="AlphaFoldDB" id="A0A2P2QRV8"/>
<accession>A0A2P2QRV8</accession>
<sequence length="20" mass="2399">MPFNCILWTSLMIFLKLGRD</sequence>
<organism evidence="1">
    <name type="scientific">Rhizophora mucronata</name>
    <name type="common">Asiatic mangrove</name>
    <dbReference type="NCBI Taxonomy" id="61149"/>
    <lineage>
        <taxon>Eukaryota</taxon>
        <taxon>Viridiplantae</taxon>
        <taxon>Streptophyta</taxon>
        <taxon>Embryophyta</taxon>
        <taxon>Tracheophyta</taxon>
        <taxon>Spermatophyta</taxon>
        <taxon>Magnoliopsida</taxon>
        <taxon>eudicotyledons</taxon>
        <taxon>Gunneridae</taxon>
        <taxon>Pentapetalae</taxon>
        <taxon>rosids</taxon>
        <taxon>fabids</taxon>
        <taxon>Malpighiales</taxon>
        <taxon>Rhizophoraceae</taxon>
        <taxon>Rhizophora</taxon>
    </lineage>
</organism>
<name>A0A2P2QRV8_RHIMU</name>
<reference evidence="1" key="1">
    <citation type="submission" date="2018-02" db="EMBL/GenBank/DDBJ databases">
        <title>Rhizophora mucronata_Transcriptome.</title>
        <authorList>
            <person name="Meera S.P."/>
            <person name="Sreeshan A."/>
            <person name="Augustine A."/>
        </authorList>
    </citation>
    <scope>NUCLEOTIDE SEQUENCE</scope>
    <source>
        <tissue evidence="1">Leaf</tissue>
    </source>
</reference>
<protein>
    <submittedName>
        <fullName evidence="1">Uncharacterized protein</fullName>
    </submittedName>
</protein>